<keyword evidence="3" id="KW-0274">FAD</keyword>
<comment type="cofactor">
    <cofactor evidence="1">
        <name>FAD</name>
        <dbReference type="ChEBI" id="CHEBI:57692"/>
    </cofactor>
</comment>
<evidence type="ECO:0000313" key="7">
    <source>
        <dbReference type="Proteomes" id="UP001499841"/>
    </source>
</evidence>
<gene>
    <name evidence="6" type="ORF">GCM10022262_30590</name>
</gene>
<evidence type="ECO:0000256" key="3">
    <source>
        <dbReference type="ARBA" id="ARBA00022827"/>
    </source>
</evidence>
<evidence type="ECO:0000313" key="6">
    <source>
        <dbReference type="EMBL" id="GAA4288699.1"/>
    </source>
</evidence>
<keyword evidence="7" id="KW-1185">Reference proteome</keyword>
<dbReference type="InterPro" id="IPR027477">
    <property type="entry name" value="Succ_DH/fumarate_Rdtase_cat_sf"/>
</dbReference>
<dbReference type="PANTHER" id="PTHR43400">
    <property type="entry name" value="FUMARATE REDUCTASE"/>
    <property type="match status" value="1"/>
</dbReference>
<dbReference type="Proteomes" id="UP001499841">
    <property type="component" value="Unassembled WGS sequence"/>
</dbReference>
<accession>A0ABP8EXJ0</accession>
<protein>
    <recommendedName>
        <fullName evidence="5">FAD-dependent oxidoreductase 2 FAD-binding domain-containing protein</fullName>
    </recommendedName>
</protein>
<dbReference type="RefSeq" id="WP_345042973.1">
    <property type="nucleotide sequence ID" value="NZ_BAABBA010000016.1"/>
</dbReference>
<dbReference type="SUPFAM" id="SSF56425">
    <property type="entry name" value="Succinate dehydrogenase/fumarate reductase flavoprotein, catalytic domain"/>
    <property type="match status" value="1"/>
</dbReference>
<keyword evidence="2" id="KW-0285">Flavoprotein</keyword>
<sequence>MSNDIAASTLLAPTMLTEDTWDVVVLGTGVSGSAAAVTVARSGARVLWIEKSAEPGGSAALSAGLFWTAPNVRAYLDRIPLGNQSLAERLITDYPEALAEIRSTGITVADTPKHGVMTFGIGYKLDIRALLTWCRETVTANGGMLLTQTTATEIITDDERVTGVRLRTAEGEYFDVHAGAVVLATGGFQGDPEELSRHMGPNSDRLKLRSNAGSVGDGLRMARAVGAAATKGMSTFYGHLVPAPLRNFEPADYLPLAQFYSSHTVLLNGAGVRFCDETQGDEILNQELARQPGARGVLVFDDAVRWNAAREEPEPGLGAVDRIAAATGAGARYSTANTVEAALAPIEAWGFDSARASRTLMDYRRAIETGRRFADGVPVAESASPPMTAPFHVLEVQPTITFTLGGIRIDASGRVLDHDGAPIAGLFAAGADIGGISNYGYAGGLAPGYITGRWAGSSAARHAATGTAAGNR</sequence>
<evidence type="ECO:0000256" key="2">
    <source>
        <dbReference type="ARBA" id="ARBA00022630"/>
    </source>
</evidence>
<dbReference type="PANTHER" id="PTHR43400:SF7">
    <property type="entry name" value="FAD-DEPENDENT OXIDOREDUCTASE 2 FAD BINDING DOMAIN-CONTAINING PROTEIN"/>
    <property type="match status" value="1"/>
</dbReference>
<dbReference type="SUPFAM" id="SSF51905">
    <property type="entry name" value="FAD/NAD(P)-binding domain"/>
    <property type="match status" value="1"/>
</dbReference>
<evidence type="ECO:0000256" key="4">
    <source>
        <dbReference type="ARBA" id="ARBA00023002"/>
    </source>
</evidence>
<keyword evidence="4" id="KW-0560">Oxidoreductase</keyword>
<proteinExistence type="predicted"/>
<dbReference type="Pfam" id="PF00890">
    <property type="entry name" value="FAD_binding_2"/>
    <property type="match status" value="1"/>
</dbReference>
<feature type="domain" description="FAD-dependent oxidoreductase 2 FAD-binding" evidence="5">
    <location>
        <begin position="22"/>
        <end position="443"/>
    </location>
</feature>
<dbReference type="InterPro" id="IPR003953">
    <property type="entry name" value="FAD-dep_OxRdtase_2_FAD-bd"/>
</dbReference>
<name>A0ABP8EXJ0_9MICO</name>
<dbReference type="Gene3D" id="3.90.700.10">
    <property type="entry name" value="Succinate dehydrogenase/fumarate reductase flavoprotein, catalytic domain"/>
    <property type="match status" value="1"/>
</dbReference>
<dbReference type="InterPro" id="IPR036188">
    <property type="entry name" value="FAD/NAD-bd_sf"/>
</dbReference>
<evidence type="ECO:0000256" key="1">
    <source>
        <dbReference type="ARBA" id="ARBA00001974"/>
    </source>
</evidence>
<dbReference type="Gene3D" id="3.50.50.60">
    <property type="entry name" value="FAD/NAD(P)-binding domain"/>
    <property type="match status" value="1"/>
</dbReference>
<reference evidence="7" key="1">
    <citation type="journal article" date="2019" name="Int. J. Syst. Evol. Microbiol.">
        <title>The Global Catalogue of Microorganisms (GCM) 10K type strain sequencing project: providing services to taxonomists for standard genome sequencing and annotation.</title>
        <authorList>
            <consortium name="The Broad Institute Genomics Platform"/>
            <consortium name="The Broad Institute Genome Sequencing Center for Infectious Disease"/>
            <person name="Wu L."/>
            <person name="Ma J."/>
        </authorList>
    </citation>
    <scope>NUCLEOTIDE SEQUENCE [LARGE SCALE GENOMIC DNA]</scope>
    <source>
        <strain evidence="7">JCM 17459</strain>
    </source>
</reference>
<organism evidence="6 7">
    <name type="scientific">Georgenia daeguensis</name>
    <dbReference type="NCBI Taxonomy" id="908355"/>
    <lineage>
        <taxon>Bacteria</taxon>
        <taxon>Bacillati</taxon>
        <taxon>Actinomycetota</taxon>
        <taxon>Actinomycetes</taxon>
        <taxon>Micrococcales</taxon>
        <taxon>Bogoriellaceae</taxon>
        <taxon>Georgenia</taxon>
    </lineage>
</organism>
<dbReference type="InterPro" id="IPR050315">
    <property type="entry name" value="FAD-oxidoreductase_2"/>
</dbReference>
<comment type="caution">
    <text evidence="6">The sequence shown here is derived from an EMBL/GenBank/DDBJ whole genome shotgun (WGS) entry which is preliminary data.</text>
</comment>
<dbReference type="EMBL" id="BAABBA010000016">
    <property type="protein sequence ID" value="GAA4288699.1"/>
    <property type="molecule type" value="Genomic_DNA"/>
</dbReference>
<dbReference type="PRINTS" id="PR00411">
    <property type="entry name" value="PNDRDTASEI"/>
</dbReference>
<evidence type="ECO:0000259" key="5">
    <source>
        <dbReference type="Pfam" id="PF00890"/>
    </source>
</evidence>